<dbReference type="OrthoDB" id="433738at2759"/>
<dbReference type="InterPro" id="IPR050754">
    <property type="entry name" value="FKBP4/5/8-like"/>
</dbReference>
<protein>
    <submittedName>
        <fullName evidence="1">Uncharacterized protein</fullName>
    </submittedName>
</protein>
<evidence type="ECO:0000313" key="1">
    <source>
        <dbReference type="EMBL" id="EPY23934.1"/>
    </source>
</evidence>
<dbReference type="Proteomes" id="UP000015354">
    <property type="component" value="Unassembled WGS sequence"/>
</dbReference>
<accession>S9U583</accession>
<dbReference type="PANTHER" id="PTHR46512:SF10">
    <property type="entry name" value="FK506-BINDING PROTEIN-LIKE"/>
    <property type="match status" value="1"/>
</dbReference>
<dbReference type="Gene3D" id="1.25.40.10">
    <property type="entry name" value="Tetratricopeptide repeat domain"/>
    <property type="match status" value="1"/>
</dbReference>
<organism evidence="1 2">
    <name type="scientific">Strigomonas culicis</name>
    <dbReference type="NCBI Taxonomy" id="28005"/>
    <lineage>
        <taxon>Eukaryota</taxon>
        <taxon>Discoba</taxon>
        <taxon>Euglenozoa</taxon>
        <taxon>Kinetoplastea</taxon>
        <taxon>Metakinetoplastina</taxon>
        <taxon>Trypanosomatida</taxon>
        <taxon>Trypanosomatidae</taxon>
        <taxon>Strigomonadinae</taxon>
        <taxon>Strigomonas</taxon>
    </lineage>
</organism>
<sequence length="209" mass="22959">MEARFQSSLEAAQQAKDAGNSALREGQLRSAAFQYKKVYLYLAEFLPPKLTPAYASGSQGADAGIPLDLLRKKEPRGSPFDGLRPESQQQMLYLYIVAMNNLAQAHLKIGRFREAALCATDVVRFCAWHRAHVATAPAGSVAEAEAKALLRRAAANVQLQCWAQVDEDLAQLAQRQVQDAAIDAIRGDVEKGRAAEKAKQKKMAQRMFS</sequence>
<dbReference type="SUPFAM" id="SSF48452">
    <property type="entry name" value="TPR-like"/>
    <property type="match status" value="1"/>
</dbReference>
<name>S9U583_9TRYP</name>
<keyword evidence="2" id="KW-1185">Reference proteome</keyword>
<gene>
    <name evidence="1" type="ORF">STCU_07389</name>
</gene>
<dbReference type="EMBL" id="ATMH01007389">
    <property type="protein sequence ID" value="EPY23934.1"/>
    <property type="molecule type" value="Genomic_DNA"/>
</dbReference>
<reference evidence="1 2" key="1">
    <citation type="journal article" date="2013" name="PLoS ONE">
        <title>Predicting the Proteins of Angomonas deanei, Strigomonas culicis and Their Respective Endosymbionts Reveals New Aspects of the Trypanosomatidae Family.</title>
        <authorList>
            <person name="Motta M.C."/>
            <person name="Martins A.C."/>
            <person name="de Souza S.S."/>
            <person name="Catta-Preta C.M."/>
            <person name="Silva R."/>
            <person name="Klein C.C."/>
            <person name="de Almeida L.G."/>
            <person name="de Lima Cunha O."/>
            <person name="Ciapina L.P."/>
            <person name="Brocchi M."/>
            <person name="Colabardini A.C."/>
            <person name="de Araujo Lima B."/>
            <person name="Machado C.R."/>
            <person name="de Almeida Soares C.M."/>
            <person name="Probst C.M."/>
            <person name="de Menezes C.B."/>
            <person name="Thompson C.E."/>
            <person name="Bartholomeu D.C."/>
            <person name="Gradia D.F."/>
            <person name="Pavoni D.P."/>
            <person name="Grisard E.C."/>
            <person name="Fantinatti-Garboggini F."/>
            <person name="Marchini F.K."/>
            <person name="Rodrigues-Luiz G.F."/>
            <person name="Wagner G."/>
            <person name="Goldman G.H."/>
            <person name="Fietto J.L."/>
            <person name="Elias M.C."/>
            <person name="Goldman M.H."/>
            <person name="Sagot M.F."/>
            <person name="Pereira M."/>
            <person name="Stoco P.H."/>
            <person name="de Mendonca-Neto R.P."/>
            <person name="Teixeira S.M."/>
            <person name="Maciel T.E."/>
            <person name="de Oliveira Mendes T.A."/>
            <person name="Urmenyi T.P."/>
            <person name="de Souza W."/>
            <person name="Schenkman S."/>
            <person name="de Vasconcelos A.T."/>
        </authorList>
    </citation>
    <scope>NUCLEOTIDE SEQUENCE [LARGE SCALE GENOMIC DNA]</scope>
</reference>
<dbReference type="AlphaFoldDB" id="S9U583"/>
<evidence type="ECO:0000313" key="2">
    <source>
        <dbReference type="Proteomes" id="UP000015354"/>
    </source>
</evidence>
<proteinExistence type="predicted"/>
<dbReference type="InterPro" id="IPR011990">
    <property type="entry name" value="TPR-like_helical_dom_sf"/>
</dbReference>
<comment type="caution">
    <text evidence="1">The sequence shown here is derived from an EMBL/GenBank/DDBJ whole genome shotgun (WGS) entry which is preliminary data.</text>
</comment>
<dbReference type="PANTHER" id="PTHR46512">
    <property type="entry name" value="PEPTIDYLPROLYL ISOMERASE"/>
    <property type="match status" value="1"/>
</dbReference>